<dbReference type="Pfam" id="PF00201">
    <property type="entry name" value="UDPGT"/>
    <property type="match status" value="1"/>
</dbReference>
<dbReference type="InterPro" id="IPR050481">
    <property type="entry name" value="UDP-glycosyltransf_plant"/>
</dbReference>
<dbReference type="Gramene" id="TVU03879">
    <property type="protein sequence ID" value="TVU03879"/>
    <property type="gene ID" value="EJB05_50571"/>
</dbReference>
<dbReference type="EMBL" id="RWGY01000135">
    <property type="protein sequence ID" value="TVU03879.1"/>
    <property type="molecule type" value="Genomic_DNA"/>
</dbReference>
<evidence type="ECO:0000256" key="1">
    <source>
        <dbReference type="ARBA" id="ARBA00022679"/>
    </source>
</evidence>
<organism evidence="2 3">
    <name type="scientific">Eragrostis curvula</name>
    <name type="common">weeping love grass</name>
    <dbReference type="NCBI Taxonomy" id="38414"/>
    <lineage>
        <taxon>Eukaryota</taxon>
        <taxon>Viridiplantae</taxon>
        <taxon>Streptophyta</taxon>
        <taxon>Embryophyta</taxon>
        <taxon>Tracheophyta</taxon>
        <taxon>Spermatophyta</taxon>
        <taxon>Magnoliopsida</taxon>
        <taxon>Liliopsida</taxon>
        <taxon>Poales</taxon>
        <taxon>Poaceae</taxon>
        <taxon>PACMAD clade</taxon>
        <taxon>Chloridoideae</taxon>
        <taxon>Eragrostideae</taxon>
        <taxon>Eragrostidinae</taxon>
        <taxon>Eragrostis</taxon>
    </lineage>
</organism>
<keyword evidence="3" id="KW-1185">Reference proteome</keyword>
<gene>
    <name evidence="2" type="ORF">EJB05_50571</name>
</gene>
<dbReference type="AlphaFoldDB" id="A0A5J9SXW8"/>
<reference evidence="2 3" key="1">
    <citation type="journal article" date="2019" name="Sci. Rep.">
        <title>A high-quality genome of Eragrostis curvula grass provides insights into Poaceae evolution and supports new strategies to enhance forage quality.</title>
        <authorList>
            <person name="Carballo J."/>
            <person name="Santos B.A.C.M."/>
            <person name="Zappacosta D."/>
            <person name="Garbus I."/>
            <person name="Selva J.P."/>
            <person name="Gallo C.A."/>
            <person name="Diaz A."/>
            <person name="Albertini E."/>
            <person name="Caccamo M."/>
            <person name="Echenique V."/>
        </authorList>
    </citation>
    <scope>NUCLEOTIDE SEQUENCE [LARGE SCALE GENOMIC DNA]</scope>
    <source>
        <strain evidence="3">cv. Victoria</strain>
        <tissue evidence="2">Leaf</tissue>
    </source>
</reference>
<protein>
    <submittedName>
        <fullName evidence="2">Uncharacterized protein</fullName>
    </submittedName>
</protein>
<dbReference type="OrthoDB" id="5835829at2759"/>
<dbReference type="InterPro" id="IPR002213">
    <property type="entry name" value="UDP_glucos_trans"/>
</dbReference>
<name>A0A5J9SXW8_9POAL</name>
<evidence type="ECO:0000313" key="2">
    <source>
        <dbReference type="EMBL" id="TVU03879.1"/>
    </source>
</evidence>
<dbReference type="GO" id="GO:0035251">
    <property type="term" value="F:UDP-glucosyltransferase activity"/>
    <property type="evidence" value="ECO:0007669"/>
    <property type="project" value="InterPro"/>
</dbReference>
<proteinExistence type="predicted"/>
<comment type="caution">
    <text evidence="2">The sequence shown here is derived from an EMBL/GenBank/DDBJ whole genome shotgun (WGS) entry which is preliminary data.</text>
</comment>
<evidence type="ECO:0000313" key="3">
    <source>
        <dbReference type="Proteomes" id="UP000324897"/>
    </source>
</evidence>
<dbReference type="PANTHER" id="PTHR48049:SF71">
    <property type="entry name" value="OS03G0757000 PROTEIN"/>
    <property type="match status" value="1"/>
</dbReference>
<dbReference type="Gene3D" id="3.40.50.2000">
    <property type="entry name" value="Glycogen Phosphorylase B"/>
    <property type="match status" value="1"/>
</dbReference>
<dbReference type="Proteomes" id="UP000324897">
    <property type="component" value="Unassembled WGS sequence"/>
</dbReference>
<keyword evidence="1" id="KW-0808">Transferase</keyword>
<accession>A0A5J9SXW8</accession>
<sequence>MQILAHASVGAFMTHGGMSSVVKGLLFGHHLLLLPLFGNQGHTARAMAARRVGVQVHRDEDDSSFVAADVAAAVRRVMADGEEGEEFARNAGEMPEVLPDRARQERYVDGLAQSLRQLARKY</sequence>
<dbReference type="PANTHER" id="PTHR48049">
    <property type="entry name" value="GLYCOSYLTRANSFERASE"/>
    <property type="match status" value="1"/>
</dbReference>
<feature type="non-terminal residue" evidence="2">
    <location>
        <position position="1"/>
    </location>
</feature>
<dbReference type="SUPFAM" id="SSF53756">
    <property type="entry name" value="UDP-Glycosyltransferase/glycogen phosphorylase"/>
    <property type="match status" value="1"/>
</dbReference>